<evidence type="ECO:0008006" key="5">
    <source>
        <dbReference type="Google" id="ProtNLM"/>
    </source>
</evidence>
<reference evidence="3" key="1">
    <citation type="submission" date="2019-11" db="EMBL/GenBank/DDBJ databases">
        <authorList>
            <person name="Liu Y."/>
            <person name="Hou J."/>
            <person name="Li T.-Q."/>
            <person name="Guan C.-H."/>
            <person name="Wu X."/>
            <person name="Wu H.-Z."/>
            <person name="Ling F."/>
            <person name="Zhang R."/>
            <person name="Shi X.-G."/>
            <person name="Ren J.-P."/>
            <person name="Chen E.-F."/>
            <person name="Sun J.-M."/>
        </authorList>
    </citation>
    <scope>NUCLEOTIDE SEQUENCE</scope>
    <source>
        <strain evidence="3">Adult_tree_wgs_1</strain>
        <tissue evidence="3">Leaves</tissue>
    </source>
</reference>
<dbReference type="PANTHER" id="PTHR35546">
    <property type="entry name" value="F-BOX PROTEIN INTERACTION DOMAIN PROTEIN-RELATED"/>
    <property type="match status" value="1"/>
</dbReference>
<proteinExistence type="predicted"/>
<dbReference type="EMBL" id="WJXA01000001">
    <property type="protein sequence ID" value="KAF7153128.1"/>
    <property type="molecule type" value="Genomic_DNA"/>
</dbReference>
<dbReference type="InterPro" id="IPR055290">
    <property type="entry name" value="At3g26010-like"/>
</dbReference>
<dbReference type="InterPro" id="IPR017451">
    <property type="entry name" value="F-box-assoc_interact_dom"/>
</dbReference>
<dbReference type="NCBIfam" id="TIGR01640">
    <property type="entry name" value="F_box_assoc_1"/>
    <property type="match status" value="1"/>
</dbReference>
<comment type="caution">
    <text evidence="3">The sequence shown here is derived from an EMBL/GenBank/DDBJ whole genome shotgun (WGS) entry which is preliminary data.</text>
</comment>
<name>A0A834HG35_RHOSS</name>
<gene>
    <name evidence="3" type="ORF">RHSIM_Rhsim01G0014800</name>
</gene>
<dbReference type="AlphaFoldDB" id="A0A834HG35"/>
<dbReference type="Pfam" id="PF08268">
    <property type="entry name" value="FBA_3"/>
    <property type="match status" value="1"/>
</dbReference>
<evidence type="ECO:0000313" key="3">
    <source>
        <dbReference type="EMBL" id="KAF7153128.1"/>
    </source>
</evidence>
<dbReference type="PANTHER" id="PTHR35546:SF115">
    <property type="entry name" value="F-BOX DOMAIN-CONTAINING PROTEIN"/>
    <property type="match status" value="1"/>
</dbReference>
<evidence type="ECO:0000259" key="2">
    <source>
        <dbReference type="Pfam" id="PF08268"/>
    </source>
</evidence>
<protein>
    <recommendedName>
        <fullName evidence="5">F-box domain-containing protein</fullName>
    </recommendedName>
</protein>
<dbReference type="InterPro" id="IPR013187">
    <property type="entry name" value="F-box-assoc_dom_typ3"/>
</dbReference>
<dbReference type="InterPro" id="IPR001810">
    <property type="entry name" value="F-box_dom"/>
</dbReference>
<evidence type="ECO:0000259" key="1">
    <source>
        <dbReference type="Pfam" id="PF00646"/>
    </source>
</evidence>
<evidence type="ECO:0000313" key="4">
    <source>
        <dbReference type="Proteomes" id="UP000626092"/>
    </source>
</evidence>
<dbReference type="InterPro" id="IPR036047">
    <property type="entry name" value="F-box-like_dom_sf"/>
</dbReference>
<dbReference type="SUPFAM" id="SSF81383">
    <property type="entry name" value="F-box domain"/>
    <property type="match status" value="1"/>
</dbReference>
<dbReference type="OrthoDB" id="605328at2759"/>
<feature type="domain" description="F-box" evidence="1">
    <location>
        <begin position="32"/>
        <end position="66"/>
    </location>
</feature>
<dbReference type="Proteomes" id="UP000626092">
    <property type="component" value="Unassembled WGS sequence"/>
</dbReference>
<accession>A0A834HG35</accession>
<organism evidence="3 4">
    <name type="scientific">Rhododendron simsii</name>
    <name type="common">Sims's rhododendron</name>
    <dbReference type="NCBI Taxonomy" id="118357"/>
    <lineage>
        <taxon>Eukaryota</taxon>
        <taxon>Viridiplantae</taxon>
        <taxon>Streptophyta</taxon>
        <taxon>Embryophyta</taxon>
        <taxon>Tracheophyta</taxon>
        <taxon>Spermatophyta</taxon>
        <taxon>Magnoliopsida</taxon>
        <taxon>eudicotyledons</taxon>
        <taxon>Gunneridae</taxon>
        <taxon>Pentapetalae</taxon>
        <taxon>asterids</taxon>
        <taxon>Ericales</taxon>
        <taxon>Ericaceae</taxon>
        <taxon>Ericoideae</taxon>
        <taxon>Rhodoreae</taxon>
        <taxon>Rhododendron</taxon>
    </lineage>
</organism>
<dbReference type="Pfam" id="PF00646">
    <property type="entry name" value="F-box"/>
    <property type="match status" value="1"/>
</dbReference>
<feature type="domain" description="F-box associated beta-propeller type 3" evidence="2">
    <location>
        <begin position="85"/>
        <end position="258"/>
    </location>
</feature>
<keyword evidence="4" id="KW-1185">Reference proteome</keyword>
<sequence>MTRKASNKRTKAVLNVTPSDISPVAELIAANIDLLTEILLRSPAKSTIRFKSVSKHWLSLLSDSQFATNHSTRNPRPSAISGLYFNSQETLNFVSLHSRHHNLPSLSFLNGLRERFRTIKVAHSCNGLLLCYTNRMMSIDRHFAHYNIVYIVCNPTTKKYTLLPKRDGVVCDWSAYLVFDPSQSPRHYKVVLVGYSPGPSQIDVYSSQSLCWRKIISYQEIFGRGIFWNGAIHWLTCDDFLKRFDIDVEEIITMPNPLSPKILPQNKIMYFGECGGGLILIQSHSYCYCSSGLRILELKRDYSSWVVKCQVNLRALISAFHEMESRRNDYRLLGFKVLCAVEGESERGLVLLLAIPGRIVSYNPKKKTWDVLRDLVPRESEALDFNINYAVPFIETIFPV</sequence>